<dbReference type="Pfam" id="PF00040">
    <property type="entry name" value="fn2"/>
    <property type="match status" value="1"/>
</dbReference>
<organism evidence="3 4">
    <name type="scientific">Neotoma lepida</name>
    <name type="common">Desert woodrat</name>
    <dbReference type="NCBI Taxonomy" id="56216"/>
    <lineage>
        <taxon>Eukaryota</taxon>
        <taxon>Metazoa</taxon>
        <taxon>Chordata</taxon>
        <taxon>Craniata</taxon>
        <taxon>Vertebrata</taxon>
        <taxon>Euteleostomi</taxon>
        <taxon>Mammalia</taxon>
        <taxon>Eutheria</taxon>
        <taxon>Euarchontoglires</taxon>
        <taxon>Glires</taxon>
        <taxon>Rodentia</taxon>
        <taxon>Myomorpha</taxon>
        <taxon>Muroidea</taxon>
        <taxon>Cricetidae</taxon>
        <taxon>Neotominae</taxon>
        <taxon>Neotoma</taxon>
    </lineage>
</organism>
<sequence length="181" mass="20419">ALQERETQGPLYYDQDRLLPTNHRNEIFYDCVSFNAKHKWCSLNKTFQGYWKYCSFSDAWSIGNAQRMRKCLEKSGVHSPQITTKTRFGNIVHNVIPDTFSQFLAMGHSIPLMYLKYEPQTDGTSFRAIGGDETSCGLGVASCLHVRTERRYGDASPAAEYNLSYSMADSHSLIQAAVQGA</sequence>
<proteinExistence type="predicted"/>
<name>A0A1A6GEN8_NEOLE</name>
<feature type="domain" description="Fibronectin type-II" evidence="2">
    <location>
        <begin position="20"/>
        <end position="54"/>
    </location>
</feature>
<dbReference type="InterPro" id="IPR013806">
    <property type="entry name" value="Kringle-like"/>
</dbReference>
<gene>
    <name evidence="3" type="ORF">A6R68_07231</name>
</gene>
<evidence type="ECO:0000313" key="3">
    <source>
        <dbReference type="EMBL" id="OBS64230.1"/>
    </source>
</evidence>
<dbReference type="OrthoDB" id="5987067at2759"/>
<feature type="non-terminal residue" evidence="3">
    <location>
        <position position="1"/>
    </location>
</feature>
<protein>
    <recommendedName>
        <fullName evidence="2">Fibronectin type-II domain-containing protein</fullName>
    </recommendedName>
</protein>
<reference evidence="3 4" key="1">
    <citation type="submission" date="2016-06" db="EMBL/GenBank/DDBJ databases">
        <title>The Draft Genome Sequence and Annotation of the Desert Woodrat Neotoma lepida.</title>
        <authorList>
            <person name="Campbell M."/>
            <person name="Oakeson K.F."/>
            <person name="Yandell M."/>
            <person name="Halpert J.R."/>
            <person name="Dearing D."/>
        </authorList>
    </citation>
    <scope>NUCLEOTIDE SEQUENCE [LARGE SCALE GENOMIC DNA]</scope>
    <source>
        <strain evidence="3">417</strain>
        <tissue evidence="3">Liver</tissue>
    </source>
</reference>
<keyword evidence="4" id="KW-1185">Reference proteome</keyword>
<dbReference type="EMBL" id="LZPO01097275">
    <property type="protein sequence ID" value="OBS64230.1"/>
    <property type="molecule type" value="Genomic_DNA"/>
</dbReference>
<dbReference type="AlphaFoldDB" id="A0A1A6GEN8"/>
<evidence type="ECO:0000313" key="4">
    <source>
        <dbReference type="Proteomes" id="UP000092124"/>
    </source>
</evidence>
<dbReference type="SUPFAM" id="SSF57440">
    <property type="entry name" value="Kringle-like"/>
    <property type="match status" value="1"/>
</dbReference>
<evidence type="ECO:0000259" key="2">
    <source>
        <dbReference type="Pfam" id="PF00040"/>
    </source>
</evidence>
<keyword evidence="1" id="KW-1015">Disulfide bond</keyword>
<evidence type="ECO:0000256" key="1">
    <source>
        <dbReference type="ARBA" id="ARBA00023157"/>
    </source>
</evidence>
<accession>A0A1A6GEN8</accession>
<dbReference type="Proteomes" id="UP000092124">
    <property type="component" value="Unassembled WGS sequence"/>
</dbReference>
<dbReference type="InterPro" id="IPR000562">
    <property type="entry name" value="FN_type2_dom"/>
</dbReference>
<comment type="caution">
    <text evidence="3">The sequence shown here is derived from an EMBL/GenBank/DDBJ whole genome shotgun (WGS) entry which is preliminary data.</text>
</comment>
<dbReference type="STRING" id="56216.A0A1A6GEN8"/>
<feature type="non-terminal residue" evidence="3">
    <location>
        <position position="181"/>
    </location>
</feature>